<feature type="transmembrane region" description="Helical" evidence="1">
    <location>
        <begin position="12"/>
        <end position="30"/>
    </location>
</feature>
<dbReference type="KEGG" id="hazt:108665822"/>
<evidence type="ECO:0000313" key="3">
    <source>
        <dbReference type="RefSeq" id="XP_018008116.1"/>
    </source>
</evidence>
<protein>
    <submittedName>
        <fullName evidence="3">Transmembrane protein 45A-like</fullName>
    </submittedName>
</protein>
<gene>
    <name evidence="3" type="primary">LOC108665822</name>
</gene>
<accession>A0A8B7N2Q5</accession>
<name>A0A8B7N2Q5_HYAAZ</name>
<dbReference type="AlphaFoldDB" id="A0A8B7N2Q5"/>
<dbReference type="InterPro" id="IPR042127">
    <property type="entry name" value="TMEM45"/>
</dbReference>
<dbReference type="PANTHER" id="PTHR16007:SF15">
    <property type="entry name" value="TRANSMEMBRANE PROTEIN 45B"/>
    <property type="match status" value="1"/>
</dbReference>
<keyword evidence="1" id="KW-0472">Membrane</keyword>
<feature type="transmembrane region" description="Helical" evidence="1">
    <location>
        <begin position="132"/>
        <end position="151"/>
    </location>
</feature>
<keyword evidence="1" id="KW-1133">Transmembrane helix</keyword>
<keyword evidence="2" id="KW-1185">Reference proteome</keyword>
<feature type="transmembrane region" description="Helical" evidence="1">
    <location>
        <begin position="102"/>
        <end position="120"/>
    </location>
</feature>
<dbReference type="PANTHER" id="PTHR16007">
    <property type="entry name" value="EPIDIDYMAL MEMBRANE PROTEIN E9-RELATED"/>
    <property type="match status" value="1"/>
</dbReference>
<evidence type="ECO:0000313" key="2">
    <source>
        <dbReference type="Proteomes" id="UP000694843"/>
    </source>
</evidence>
<dbReference type="OrthoDB" id="551896at2759"/>
<proteinExistence type="predicted"/>
<organism evidence="2 3">
    <name type="scientific">Hyalella azteca</name>
    <name type="common">Amphipod</name>
    <dbReference type="NCBI Taxonomy" id="294128"/>
    <lineage>
        <taxon>Eukaryota</taxon>
        <taxon>Metazoa</taxon>
        <taxon>Ecdysozoa</taxon>
        <taxon>Arthropoda</taxon>
        <taxon>Crustacea</taxon>
        <taxon>Multicrustacea</taxon>
        <taxon>Malacostraca</taxon>
        <taxon>Eumalacostraca</taxon>
        <taxon>Peracarida</taxon>
        <taxon>Amphipoda</taxon>
        <taxon>Senticaudata</taxon>
        <taxon>Talitrida</taxon>
        <taxon>Talitroidea</taxon>
        <taxon>Hyalellidae</taxon>
        <taxon>Hyalella</taxon>
    </lineage>
</organism>
<dbReference type="GeneID" id="108665822"/>
<sequence>MGSFVGHLVPGIIGLLFCMRTLYNVLLRFYHCDKYSRVMAVDSEDAMRYRFRSSLTYKTFFCSNLPLEEFVIIAAAVIGTAAELISKLHYADPFVSVGGQHLTIFLFFGFAAVISTMKFYGVPVPTDCEYACAALAFGLEGFLLYHHAFFIY</sequence>
<reference evidence="3" key="1">
    <citation type="submission" date="2025-08" db="UniProtKB">
        <authorList>
            <consortium name="RefSeq"/>
        </authorList>
    </citation>
    <scope>IDENTIFICATION</scope>
    <source>
        <tissue evidence="3">Whole organism</tissue>
    </source>
</reference>
<evidence type="ECO:0000256" key="1">
    <source>
        <dbReference type="SAM" id="Phobius"/>
    </source>
</evidence>
<dbReference type="Proteomes" id="UP000694843">
    <property type="component" value="Unplaced"/>
</dbReference>
<dbReference type="RefSeq" id="XP_018008116.1">
    <property type="nucleotide sequence ID" value="XM_018152627.2"/>
</dbReference>
<keyword evidence="1" id="KW-0812">Transmembrane</keyword>
<feature type="transmembrane region" description="Helical" evidence="1">
    <location>
        <begin position="60"/>
        <end position="82"/>
    </location>
</feature>